<gene>
    <name evidence="3" type="ORF">JFQ69_01860</name>
</gene>
<organism evidence="3 4">
    <name type="scientific">Proteus penneri</name>
    <dbReference type="NCBI Taxonomy" id="102862"/>
    <lineage>
        <taxon>Bacteria</taxon>
        <taxon>Pseudomonadati</taxon>
        <taxon>Pseudomonadota</taxon>
        <taxon>Gammaproteobacteria</taxon>
        <taxon>Enterobacterales</taxon>
        <taxon>Morganellaceae</taxon>
        <taxon>Proteus</taxon>
    </lineage>
</organism>
<keyword evidence="4" id="KW-1185">Reference proteome</keyword>
<evidence type="ECO:0000313" key="4">
    <source>
        <dbReference type="Proteomes" id="UP000619976"/>
    </source>
</evidence>
<proteinExistence type="predicted"/>
<dbReference type="EMBL" id="JAEKCB010000001">
    <property type="protein sequence ID" value="MBJ2116419.1"/>
    <property type="molecule type" value="Genomic_DNA"/>
</dbReference>
<evidence type="ECO:0000259" key="2">
    <source>
        <dbReference type="SMART" id="SM00421"/>
    </source>
</evidence>
<reference evidence="3 4" key="1">
    <citation type="submission" date="2020-12" db="EMBL/GenBank/DDBJ databases">
        <title>Enhanced detection system for hospital associated transmission using whole genome sequencing surveillance.</title>
        <authorList>
            <person name="Harrison L.H."/>
            <person name="Van Tyne D."/>
            <person name="Marsh J.W."/>
            <person name="Griffith M.P."/>
            <person name="Snyder D.J."/>
            <person name="Cooper V.S."/>
            <person name="Mustapha M."/>
        </authorList>
    </citation>
    <scope>NUCLEOTIDE SEQUENCE [LARGE SCALE GENOMIC DNA]</scope>
    <source>
        <strain evidence="3 4">PR00195</strain>
    </source>
</reference>
<evidence type="ECO:0000313" key="3">
    <source>
        <dbReference type="EMBL" id="MBJ2116419.1"/>
    </source>
</evidence>
<dbReference type="RefSeq" id="WP_115065332.1">
    <property type="nucleotide sequence ID" value="NZ_CAXOKJ010000001.1"/>
</dbReference>
<evidence type="ECO:0000256" key="1">
    <source>
        <dbReference type="ARBA" id="ARBA00023125"/>
    </source>
</evidence>
<sequence length="207" mass="24438">MKIKKIIPIPKIGKHEKIRKLKFHLVTEDRYFTEGLYNYLEEKQIEINLNNAKKIDISIELHKNWVSIKKIETKNDKTINIIIAEKSNIDLIGLIIANKENQFIFLISKSKCNQKQLNKIIEKENFITFSFLNLPNFILIGSLNKRDKRLCYYFYLGYPLKLIGMLMGVTEKTISNYRILIMKKIGCENRIAFQKALIKYHHLCSDK</sequence>
<dbReference type="InterPro" id="IPR016032">
    <property type="entry name" value="Sig_transdc_resp-reg_C-effctor"/>
</dbReference>
<feature type="domain" description="HTH luxR-type" evidence="2">
    <location>
        <begin position="140"/>
        <end position="197"/>
    </location>
</feature>
<accession>A0ABS0W382</accession>
<dbReference type="SUPFAM" id="SSF46894">
    <property type="entry name" value="C-terminal effector domain of the bipartite response regulators"/>
    <property type="match status" value="1"/>
</dbReference>
<dbReference type="SMART" id="SM00421">
    <property type="entry name" value="HTH_LUXR"/>
    <property type="match status" value="1"/>
</dbReference>
<protein>
    <recommendedName>
        <fullName evidence="2">HTH luxR-type domain-containing protein</fullName>
    </recommendedName>
</protein>
<name>A0ABS0W382_9GAMM</name>
<dbReference type="InterPro" id="IPR000792">
    <property type="entry name" value="Tscrpt_reg_LuxR_C"/>
</dbReference>
<keyword evidence="1" id="KW-0238">DNA-binding</keyword>
<dbReference type="Proteomes" id="UP000619976">
    <property type="component" value="Unassembled WGS sequence"/>
</dbReference>
<comment type="caution">
    <text evidence="3">The sequence shown here is derived from an EMBL/GenBank/DDBJ whole genome shotgun (WGS) entry which is preliminary data.</text>
</comment>